<dbReference type="Pfam" id="PF21259">
    <property type="entry name" value="Rgg_C"/>
    <property type="match status" value="1"/>
</dbReference>
<dbReference type="InterPro" id="IPR010057">
    <property type="entry name" value="Transcription_activator_Rgg_C"/>
</dbReference>
<reference evidence="2" key="1">
    <citation type="submission" date="2022-05" db="EMBL/GenBank/DDBJ databases">
        <authorList>
            <person name="Colautti A."/>
            <person name="Iacumin L."/>
        </authorList>
    </citation>
    <scope>NUCLEOTIDE SEQUENCE</scope>
    <source>
        <strain evidence="2">SK 55</strain>
    </source>
</reference>
<comment type="caution">
    <text evidence="2">The sequence shown here is derived from an EMBL/GenBank/DDBJ whole genome shotgun (WGS) entry which is preliminary data.</text>
</comment>
<dbReference type="RefSeq" id="WP_269925880.1">
    <property type="nucleotide sequence ID" value="NZ_JAMKBJ010000004.1"/>
</dbReference>
<evidence type="ECO:0000313" key="3">
    <source>
        <dbReference type="Proteomes" id="UP001152173"/>
    </source>
</evidence>
<feature type="domain" description="HTH cro/C1-type" evidence="1">
    <location>
        <begin position="8"/>
        <end position="61"/>
    </location>
</feature>
<dbReference type="NCBIfam" id="TIGR01716">
    <property type="entry name" value="RGG_Cterm"/>
    <property type="match status" value="1"/>
</dbReference>
<dbReference type="InterPro" id="IPR001387">
    <property type="entry name" value="Cro/C1-type_HTH"/>
</dbReference>
<dbReference type="PANTHER" id="PTHR37038:SF12">
    <property type="entry name" value="TRANSCRIPTIONAL REGULATOR"/>
    <property type="match status" value="1"/>
</dbReference>
<dbReference type="Pfam" id="PF01381">
    <property type="entry name" value="HTH_3"/>
    <property type="match status" value="1"/>
</dbReference>
<sequence>MELYGEVFREIRISRGLTIEDLADQYVSKSTISRFERLESDITLEKLLHLLNKIKVSLREFVFLSSQKTNIPSSLEFLSKAVIENNPTMLKGFVDEEWLIYEKTSSIYSKLTAIVLESHYKSLLGEEVGFDDNVAFLTDYFFQCDVWTQFDVVLFADSISYLPIETSIVLSKEIMRKTQIFHKDRQSFETLINTLENIILVCLENNRINEANEFIKIIDQLEIDETYLLEKVIMKFIKGVYLFKTGNETKGRKNIEESLLAMHLAEAFQFEKIFQEYAQKLL</sequence>
<dbReference type="Gene3D" id="1.25.40.400">
    <property type="match status" value="1"/>
</dbReference>
<dbReference type="PROSITE" id="PS50943">
    <property type="entry name" value="HTH_CROC1"/>
    <property type="match status" value="1"/>
</dbReference>
<organism evidence="2 3">
    <name type="scientific">Paenisporosarcina quisquiliarum</name>
    <dbReference type="NCBI Taxonomy" id="365346"/>
    <lineage>
        <taxon>Bacteria</taxon>
        <taxon>Bacillati</taxon>
        <taxon>Bacillota</taxon>
        <taxon>Bacilli</taxon>
        <taxon>Bacillales</taxon>
        <taxon>Caryophanaceae</taxon>
        <taxon>Paenisporosarcina</taxon>
    </lineage>
</organism>
<dbReference type="InterPro" id="IPR053163">
    <property type="entry name" value="HTH-type_regulator_Rgg"/>
</dbReference>
<dbReference type="Gene3D" id="1.10.260.40">
    <property type="entry name" value="lambda repressor-like DNA-binding domains"/>
    <property type="match status" value="1"/>
</dbReference>
<accession>A0A9X3LF21</accession>
<dbReference type="SMART" id="SM00530">
    <property type="entry name" value="HTH_XRE"/>
    <property type="match status" value="1"/>
</dbReference>
<gene>
    <name evidence="2" type="ORF">M9R32_06275</name>
</gene>
<dbReference type="SUPFAM" id="SSF47413">
    <property type="entry name" value="lambda repressor-like DNA-binding domains"/>
    <property type="match status" value="1"/>
</dbReference>
<dbReference type="AlphaFoldDB" id="A0A9X3LF21"/>
<dbReference type="Proteomes" id="UP001152173">
    <property type="component" value="Unassembled WGS sequence"/>
</dbReference>
<evidence type="ECO:0000313" key="2">
    <source>
        <dbReference type="EMBL" id="MCZ8536782.1"/>
    </source>
</evidence>
<dbReference type="GO" id="GO:0003677">
    <property type="term" value="F:DNA binding"/>
    <property type="evidence" value="ECO:0007669"/>
    <property type="project" value="InterPro"/>
</dbReference>
<dbReference type="InterPro" id="IPR010982">
    <property type="entry name" value="Lambda_DNA-bd_dom_sf"/>
</dbReference>
<name>A0A9X3LF21_9BACL</name>
<dbReference type="EMBL" id="JAMKBJ010000004">
    <property type="protein sequence ID" value="MCZ8536782.1"/>
    <property type="molecule type" value="Genomic_DNA"/>
</dbReference>
<dbReference type="PANTHER" id="PTHR37038">
    <property type="entry name" value="TRANSCRIPTIONAL REGULATOR-RELATED"/>
    <property type="match status" value="1"/>
</dbReference>
<dbReference type="CDD" id="cd00093">
    <property type="entry name" value="HTH_XRE"/>
    <property type="match status" value="1"/>
</dbReference>
<proteinExistence type="predicted"/>
<evidence type="ECO:0000259" key="1">
    <source>
        <dbReference type="PROSITE" id="PS50943"/>
    </source>
</evidence>
<protein>
    <submittedName>
        <fullName evidence="2">Helix-turn-helix domain-containing protein</fullName>
    </submittedName>
</protein>
<keyword evidence="3" id="KW-1185">Reference proteome</keyword>